<dbReference type="GO" id="GO:0005975">
    <property type="term" value="P:carbohydrate metabolic process"/>
    <property type="evidence" value="ECO:0007669"/>
    <property type="project" value="InterPro"/>
</dbReference>
<comment type="caution">
    <text evidence="7">The sequence shown here is derived from an EMBL/GenBank/DDBJ whole genome shotgun (WGS) entry which is preliminary data.</text>
</comment>
<keyword evidence="2 4" id="KW-0378">Hydrolase</keyword>
<name>A0A9P4SHG4_9PEZI</name>
<organism evidence="7 8">
    <name type="scientific">Patellaria atrata CBS 101060</name>
    <dbReference type="NCBI Taxonomy" id="1346257"/>
    <lineage>
        <taxon>Eukaryota</taxon>
        <taxon>Fungi</taxon>
        <taxon>Dikarya</taxon>
        <taxon>Ascomycota</taxon>
        <taxon>Pezizomycotina</taxon>
        <taxon>Dothideomycetes</taxon>
        <taxon>Dothideomycetes incertae sedis</taxon>
        <taxon>Patellariales</taxon>
        <taxon>Patellariaceae</taxon>
        <taxon>Patellaria</taxon>
    </lineage>
</organism>
<dbReference type="PANTHER" id="PTHR22925">
    <property type="entry name" value="GLYCOSYL HYDROLASE 43 FAMILY MEMBER"/>
    <property type="match status" value="1"/>
</dbReference>
<dbReference type="SUPFAM" id="SSF49785">
    <property type="entry name" value="Galactose-binding domain-like"/>
    <property type="match status" value="1"/>
</dbReference>
<evidence type="ECO:0000256" key="3">
    <source>
        <dbReference type="ARBA" id="ARBA00023295"/>
    </source>
</evidence>
<gene>
    <name evidence="7" type="ORF">M501DRAFT_1005698</name>
</gene>
<dbReference type="InterPro" id="IPR006710">
    <property type="entry name" value="Glyco_hydro_43"/>
</dbReference>
<dbReference type="Gene3D" id="2.115.10.20">
    <property type="entry name" value="Glycosyl hydrolase domain, family 43"/>
    <property type="match status" value="1"/>
</dbReference>
<evidence type="ECO:0000313" key="7">
    <source>
        <dbReference type="EMBL" id="KAF2843001.1"/>
    </source>
</evidence>
<dbReference type="PANTHER" id="PTHR22925:SF3">
    <property type="entry name" value="GLYCOSYL HYDROLASE FAMILY PROTEIN 43"/>
    <property type="match status" value="1"/>
</dbReference>
<dbReference type="GO" id="GO:0004553">
    <property type="term" value="F:hydrolase activity, hydrolyzing O-glycosyl compounds"/>
    <property type="evidence" value="ECO:0007669"/>
    <property type="project" value="InterPro"/>
</dbReference>
<dbReference type="Pfam" id="PF04616">
    <property type="entry name" value="Glyco_hydro_43"/>
    <property type="match status" value="1"/>
</dbReference>
<dbReference type="InterPro" id="IPR023296">
    <property type="entry name" value="Glyco_hydro_beta-prop_sf"/>
</dbReference>
<proteinExistence type="inferred from homology"/>
<dbReference type="OrthoDB" id="9970295at2759"/>
<dbReference type="GO" id="GO:0030246">
    <property type="term" value="F:carbohydrate binding"/>
    <property type="evidence" value="ECO:0007669"/>
    <property type="project" value="InterPro"/>
</dbReference>
<evidence type="ECO:0000256" key="4">
    <source>
        <dbReference type="RuleBase" id="RU361187"/>
    </source>
</evidence>
<evidence type="ECO:0000259" key="6">
    <source>
        <dbReference type="PROSITE" id="PS51175"/>
    </source>
</evidence>
<evidence type="ECO:0000313" key="8">
    <source>
        <dbReference type="Proteomes" id="UP000799429"/>
    </source>
</evidence>
<dbReference type="InterPro" id="IPR055240">
    <property type="entry name" value="CBM13-like"/>
</dbReference>
<dbReference type="Gene3D" id="2.60.120.260">
    <property type="entry name" value="Galactose-binding domain-like"/>
    <property type="match status" value="1"/>
</dbReference>
<dbReference type="InterPro" id="IPR008979">
    <property type="entry name" value="Galactose-bd-like_sf"/>
</dbReference>
<evidence type="ECO:0000256" key="1">
    <source>
        <dbReference type="ARBA" id="ARBA00009865"/>
    </source>
</evidence>
<dbReference type="SUPFAM" id="SSF75005">
    <property type="entry name" value="Arabinanase/levansucrase/invertase"/>
    <property type="match status" value="1"/>
</dbReference>
<sequence length="446" mass="48203">MRTSLGGACLALLAATATASLQIVSGATWTASNGKHVQAHGAGIIKVDNTWYMIGEDKTEGSAFHNINCYSSTNLIEWTYVGALLSRQGSGDLGPSRVVERPKVIYNSNTKQYVMWMHIDSSDYKDAKTGVATSSSVCGSYSYRGGFRPNGHQSRDMGLFKDDDGTGYLLSEDRENGLRIMKLSADYLTIASETYRWNEKYEAPAVVKKNGVYFMFTSKLSGWDPNDNIYSTSTSMSGPWSGWKTFADSGSKTYSSQTTFVLPVGDTIIYMGDRWHSGNLMRSTYVWLPLSISGTTASMKNYVNWQLDVAKGTWAAGPSETTYEGESATLSNGARSINCEKCSGKKAAGYIGGDQTGTAVFAQVSSSAATRSTIRINYANGNSAERYADVSVNGQTKRVAFVPSPDGNTPIASVLHADLREGNNEIRISASGGWGPDVDRLMVPLS</sequence>
<keyword evidence="5" id="KW-0732">Signal</keyword>
<dbReference type="CDD" id="cd04081">
    <property type="entry name" value="CBM35_galactosidase-like"/>
    <property type="match status" value="1"/>
</dbReference>
<dbReference type="AlphaFoldDB" id="A0A9P4SHG4"/>
<dbReference type="Pfam" id="PF22704">
    <property type="entry name" value="CBM13-like"/>
    <property type="match status" value="1"/>
</dbReference>
<evidence type="ECO:0000256" key="5">
    <source>
        <dbReference type="SAM" id="SignalP"/>
    </source>
</evidence>
<feature type="domain" description="CBM6" evidence="6">
    <location>
        <begin position="321"/>
        <end position="444"/>
    </location>
</feature>
<dbReference type="PROSITE" id="PS51175">
    <property type="entry name" value="CBM6"/>
    <property type="match status" value="1"/>
</dbReference>
<dbReference type="InterPro" id="IPR005084">
    <property type="entry name" value="CBM6"/>
</dbReference>
<evidence type="ECO:0000256" key="2">
    <source>
        <dbReference type="ARBA" id="ARBA00022801"/>
    </source>
</evidence>
<protein>
    <submittedName>
        <fullName evidence="7">Carbohydrate-binding module family 35 protein</fullName>
    </submittedName>
</protein>
<keyword evidence="3 4" id="KW-0326">Glycosidase</keyword>
<reference evidence="7" key="1">
    <citation type="journal article" date="2020" name="Stud. Mycol.">
        <title>101 Dothideomycetes genomes: a test case for predicting lifestyles and emergence of pathogens.</title>
        <authorList>
            <person name="Haridas S."/>
            <person name="Albert R."/>
            <person name="Binder M."/>
            <person name="Bloem J."/>
            <person name="Labutti K."/>
            <person name="Salamov A."/>
            <person name="Andreopoulos B."/>
            <person name="Baker S."/>
            <person name="Barry K."/>
            <person name="Bills G."/>
            <person name="Bluhm B."/>
            <person name="Cannon C."/>
            <person name="Castanera R."/>
            <person name="Culley D."/>
            <person name="Daum C."/>
            <person name="Ezra D."/>
            <person name="Gonzalez J."/>
            <person name="Henrissat B."/>
            <person name="Kuo A."/>
            <person name="Liang C."/>
            <person name="Lipzen A."/>
            <person name="Lutzoni F."/>
            <person name="Magnuson J."/>
            <person name="Mondo S."/>
            <person name="Nolan M."/>
            <person name="Ohm R."/>
            <person name="Pangilinan J."/>
            <person name="Park H.-J."/>
            <person name="Ramirez L."/>
            <person name="Alfaro M."/>
            <person name="Sun H."/>
            <person name="Tritt A."/>
            <person name="Yoshinaga Y."/>
            <person name="Zwiers L.-H."/>
            <person name="Turgeon B."/>
            <person name="Goodwin S."/>
            <person name="Spatafora J."/>
            <person name="Crous P."/>
            <person name="Grigoriev I."/>
        </authorList>
    </citation>
    <scope>NUCLEOTIDE SEQUENCE</scope>
    <source>
        <strain evidence="7">CBS 101060</strain>
    </source>
</reference>
<comment type="similarity">
    <text evidence="1 4">Belongs to the glycosyl hydrolase 43 family.</text>
</comment>
<feature type="chain" id="PRO_5040157396" evidence="5">
    <location>
        <begin position="20"/>
        <end position="446"/>
    </location>
</feature>
<keyword evidence="8" id="KW-1185">Reference proteome</keyword>
<dbReference type="CDD" id="cd18821">
    <property type="entry name" value="GH43_Pc3Gal43A-like"/>
    <property type="match status" value="1"/>
</dbReference>
<accession>A0A9P4SHG4</accession>
<feature type="signal peptide" evidence="5">
    <location>
        <begin position="1"/>
        <end position="19"/>
    </location>
</feature>
<dbReference type="EMBL" id="MU006089">
    <property type="protein sequence ID" value="KAF2843001.1"/>
    <property type="molecule type" value="Genomic_DNA"/>
</dbReference>
<dbReference type="Proteomes" id="UP000799429">
    <property type="component" value="Unassembled WGS sequence"/>
</dbReference>